<dbReference type="Proteomes" id="UP000248544">
    <property type="component" value="Unassembled WGS sequence"/>
</dbReference>
<feature type="region of interest" description="Disordered" evidence="1">
    <location>
        <begin position="83"/>
        <end position="103"/>
    </location>
</feature>
<keyword evidence="3" id="KW-1185">Reference proteome</keyword>
<protein>
    <submittedName>
        <fullName evidence="2">Uncharacterized protein</fullName>
    </submittedName>
</protein>
<dbReference type="AlphaFoldDB" id="A0A2W2G9I1"/>
<organism evidence="2 3">
    <name type="scientific">Spongiactinospora gelatinilytica</name>
    <dbReference type="NCBI Taxonomy" id="2666298"/>
    <lineage>
        <taxon>Bacteria</taxon>
        <taxon>Bacillati</taxon>
        <taxon>Actinomycetota</taxon>
        <taxon>Actinomycetes</taxon>
        <taxon>Streptosporangiales</taxon>
        <taxon>Streptosporangiaceae</taxon>
        <taxon>Spongiactinospora</taxon>
    </lineage>
</organism>
<evidence type="ECO:0000256" key="1">
    <source>
        <dbReference type="SAM" id="MobiDB-lite"/>
    </source>
</evidence>
<evidence type="ECO:0000313" key="3">
    <source>
        <dbReference type="Proteomes" id="UP000248544"/>
    </source>
</evidence>
<evidence type="ECO:0000313" key="2">
    <source>
        <dbReference type="EMBL" id="PZG44472.1"/>
    </source>
</evidence>
<accession>A0A2W2G9I1</accession>
<comment type="caution">
    <text evidence="2">The sequence shown here is derived from an EMBL/GenBank/DDBJ whole genome shotgun (WGS) entry which is preliminary data.</text>
</comment>
<reference evidence="2 3" key="1">
    <citation type="submission" date="2018-01" db="EMBL/GenBank/DDBJ databases">
        <title>Draft genome sequence of Sphaerisporangium sp. 7K107.</title>
        <authorList>
            <person name="Sahin N."/>
            <person name="Saygin H."/>
            <person name="Ay H."/>
        </authorList>
    </citation>
    <scope>NUCLEOTIDE SEQUENCE [LARGE SCALE GENOMIC DNA]</scope>
    <source>
        <strain evidence="2 3">7K107</strain>
    </source>
</reference>
<dbReference type="EMBL" id="POUA01000124">
    <property type="protein sequence ID" value="PZG44472.1"/>
    <property type="molecule type" value="Genomic_DNA"/>
</dbReference>
<proteinExistence type="predicted"/>
<name>A0A2W2G9I1_9ACTN</name>
<sequence>MAAVITLEHTRMWPGAVAAALTGWQEAALMGTADRVFFRCECHDCTGDAPRRRLQQALLGLPQWARAPLYALVLPVDLYYLRRTSPMPPTSPDSDWAWWQRRR</sequence>
<gene>
    <name evidence="2" type="ORF">C1I98_17235</name>
</gene>